<gene>
    <name evidence="1" type="ordered locus">Rmet_6503</name>
</gene>
<organism evidence="1 2">
    <name type="scientific">Cupriavidus metallidurans (strain ATCC 43123 / DSM 2839 / NBRC 102507 / CH34)</name>
    <name type="common">Ralstonia metallidurans</name>
    <dbReference type="NCBI Taxonomy" id="266264"/>
    <lineage>
        <taxon>Bacteria</taxon>
        <taxon>Pseudomonadati</taxon>
        <taxon>Pseudomonadota</taxon>
        <taxon>Betaproteobacteria</taxon>
        <taxon>Burkholderiales</taxon>
        <taxon>Burkholderiaceae</taxon>
        <taxon>Cupriavidus</taxon>
    </lineage>
</organism>
<accession>D3DXU1</accession>
<dbReference type="AlphaFoldDB" id="D3DXU1"/>
<sequence length="60" mass="6374">MNVCGEAIVPGSANVCVLCELPNAAQPEMTAAARTVKARLPVRAATPLRPRVEEGERFIV</sequence>
<evidence type="ECO:0000313" key="2">
    <source>
        <dbReference type="Proteomes" id="UP000002429"/>
    </source>
</evidence>
<protein>
    <submittedName>
        <fullName evidence="1">Uncharacterized protein</fullName>
    </submittedName>
</protein>
<name>D3DXU1_CUPMC</name>
<dbReference type="HOGENOM" id="CLU_2938423_0_0_4"/>
<dbReference type="Proteomes" id="UP000002429">
    <property type="component" value="Chromosome"/>
</dbReference>
<dbReference type="EMBL" id="CP000352">
    <property type="protein sequence ID" value="ADC45111.1"/>
    <property type="molecule type" value="Genomic_DNA"/>
</dbReference>
<reference evidence="2" key="1">
    <citation type="journal article" date="2010" name="PLoS ONE">
        <title>The complete genome sequence of Cupriavidus metallidurans strain CH34, a master survivalist in harsh and anthropogenic environments.</title>
        <authorList>
            <person name="Janssen P.J."/>
            <person name="Van Houdt R."/>
            <person name="Moors H."/>
            <person name="Monsieurs P."/>
            <person name="Morin N."/>
            <person name="Michaux A."/>
            <person name="Benotmane M.A."/>
            <person name="Leys N."/>
            <person name="Vallaeys T."/>
            <person name="Lapidus A."/>
            <person name="Monchy S."/>
            <person name="Medigue C."/>
            <person name="Taghavi S."/>
            <person name="McCorkle S."/>
            <person name="Dunn J."/>
            <person name="van der Lelie D."/>
            <person name="Mergeay M."/>
        </authorList>
    </citation>
    <scope>NUCLEOTIDE SEQUENCE [LARGE SCALE GENOMIC DNA]</scope>
    <source>
        <strain evidence="2">ATCC 43123 / DSM 2839 / NBRC 102507 / CH34</strain>
    </source>
</reference>
<evidence type="ECO:0000313" key="1">
    <source>
        <dbReference type="EMBL" id="ADC45111.1"/>
    </source>
</evidence>
<proteinExistence type="predicted"/>
<keyword evidence="2" id="KW-1185">Reference proteome</keyword>
<dbReference type="KEGG" id="rme:Rmet_6503"/>